<evidence type="ECO:0000313" key="3">
    <source>
        <dbReference type="Proteomes" id="UP000216605"/>
    </source>
</evidence>
<comment type="caution">
    <text evidence="2">The sequence shown here is derived from an EMBL/GenBank/DDBJ whole genome shotgun (WGS) entry which is preliminary data.</text>
</comment>
<sequence>MPLFLNTESLNNYMGQIIDETERELIIISPYLQISEEIYLKLCYANSRGVETILIYRENQLSESERIRLLSLDNLNLMHHPTVHAKCMYNEKFLLIGSMNLYEYSAKNNREMGVVFERTINDPWGSDDEDVFEDALEEINEIKNSAEMERASRETITEGFELEILKSKVEKSEEYLRNINKIFIYKKFISHDLVHDKKHN</sequence>
<gene>
    <name evidence="2" type="ORF">CHU92_15195</name>
</gene>
<dbReference type="EMBL" id="NOXV01000305">
    <property type="protein sequence ID" value="OYQ31983.1"/>
    <property type="molecule type" value="Genomic_DNA"/>
</dbReference>
<dbReference type="Pfam" id="PF13091">
    <property type="entry name" value="PLDc_2"/>
    <property type="match status" value="1"/>
</dbReference>
<dbReference type="Gene3D" id="3.30.870.10">
    <property type="entry name" value="Endonuclease Chain A"/>
    <property type="match status" value="1"/>
</dbReference>
<evidence type="ECO:0000313" key="2">
    <source>
        <dbReference type="EMBL" id="OYQ31983.1"/>
    </source>
</evidence>
<feature type="domain" description="Phospholipase D-like" evidence="1">
    <location>
        <begin position="16"/>
        <end position="117"/>
    </location>
</feature>
<proteinExistence type="predicted"/>
<dbReference type="SUPFAM" id="SSF56024">
    <property type="entry name" value="Phospholipase D/nuclease"/>
    <property type="match status" value="1"/>
</dbReference>
<name>A0A255YS04_9FLAO</name>
<dbReference type="OrthoDB" id="5500241at2"/>
<dbReference type="InterPro" id="IPR025202">
    <property type="entry name" value="PLD-like_dom"/>
</dbReference>
<dbReference type="AlphaFoldDB" id="A0A255YS04"/>
<keyword evidence="3" id="KW-1185">Reference proteome</keyword>
<evidence type="ECO:0000259" key="1">
    <source>
        <dbReference type="Pfam" id="PF13091"/>
    </source>
</evidence>
<protein>
    <recommendedName>
        <fullName evidence="1">Phospholipase D-like domain-containing protein</fullName>
    </recommendedName>
</protein>
<dbReference type="Proteomes" id="UP000216605">
    <property type="component" value="Unassembled WGS sequence"/>
</dbReference>
<reference evidence="2 3" key="1">
    <citation type="submission" date="2017-07" db="EMBL/GenBank/DDBJ databases">
        <title>Flavobacterium cyanobacteriorum sp. nov., isolated from cyanobacterial aggregates in a eutrophic lake.</title>
        <authorList>
            <person name="Cai H."/>
        </authorList>
    </citation>
    <scope>NUCLEOTIDE SEQUENCE [LARGE SCALE GENOMIC DNA]</scope>
    <source>
        <strain evidence="2 3">TH021</strain>
    </source>
</reference>
<organism evidence="2 3">
    <name type="scientific">Flavobacterium cyanobacteriorum</name>
    <dbReference type="NCBI Taxonomy" id="2022802"/>
    <lineage>
        <taxon>Bacteria</taxon>
        <taxon>Pseudomonadati</taxon>
        <taxon>Bacteroidota</taxon>
        <taxon>Flavobacteriia</taxon>
        <taxon>Flavobacteriales</taxon>
        <taxon>Flavobacteriaceae</taxon>
        <taxon>Flavobacterium</taxon>
    </lineage>
</organism>
<accession>A0A255YS04</accession>